<reference evidence="4" key="1">
    <citation type="journal article" date="2020" name="mSystems">
        <title>Genome- and Community-Level Interaction Insights into Carbon Utilization and Element Cycling Functions of Hydrothermarchaeota in Hydrothermal Sediment.</title>
        <authorList>
            <person name="Zhou Z."/>
            <person name="Liu Y."/>
            <person name="Xu W."/>
            <person name="Pan J."/>
            <person name="Luo Z.H."/>
            <person name="Li M."/>
        </authorList>
    </citation>
    <scope>NUCLEOTIDE SEQUENCE [LARGE SCALE GENOMIC DNA]</scope>
    <source>
        <strain evidence="4">SpSt-1074</strain>
    </source>
</reference>
<evidence type="ECO:0000313" key="4">
    <source>
        <dbReference type="EMBL" id="HHM44214.1"/>
    </source>
</evidence>
<dbReference type="InterPro" id="IPR003593">
    <property type="entry name" value="AAA+_ATPase"/>
</dbReference>
<proteinExistence type="predicted"/>
<protein>
    <recommendedName>
        <fullName evidence="3">ABC transporter domain-containing protein</fullName>
    </recommendedName>
</protein>
<name>A0A7J3VST5_CALS0</name>
<dbReference type="SUPFAM" id="SSF55729">
    <property type="entry name" value="Acyl-CoA N-acyltransferases (Nat)"/>
    <property type="match status" value="1"/>
</dbReference>
<dbReference type="InterPro" id="IPR015854">
    <property type="entry name" value="ABC_transpr_LolD-like"/>
</dbReference>
<dbReference type="CDD" id="cd00267">
    <property type="entry name" value="ABC_ATPase"/>
    <property type="match status" value="1"/>
</dbReference>
<dbReference type="GO" id="GO:0016887">
    <property type="term" value="F:ATP hydrolysis activity"/>
    <property type="evidence" value="ECO:0007669"/>
    <property type="project" value="InterPro"/>
</dbReference>
<dbReference type="AlphaFoldDB" id="A0A7J3VST5"/>
<sequence length="483" mass="54229">MAVFRVPVHVGDDVFAGGLELAGLKTSLSRVFEGVVRRSGRVGEVAELMGFSVEEVRLPIYRDAAIEVEPGDVVYVTGESGGGKSLLLRHLAAEMEKHPDFSPVACSWRVVEKIRRGRPLVDLVGRSVHQAVETLSACGLSDVFTWFRSFEELSDGQRMRFVFAKAIDSGARSVVLDEFCSSLDRDTARATAYTVQRLARRRGLTLVAATAVDDLLEDLNPSLFIVKHFGPGLRVSRRVWADRPCSLLSRVVVEEGSVDDWRLLSFLHYRSHRLGGVAKIFRARLGDRVVGVVVYSTPYLKPAGFSRVFDAGWYLGERFGNVLRVQRVVVHPSFRGIGVARMLLSESMPRLGVAFVEIISSMERLVPFTKGLMRRHVSEAAESKKRRLREFEEVFGVSLMRKSVYEVLDFIARRRMMGRLRKWLVENMASFAEVRHVDRPLGLQHAAKLLKIVKSSASPKVYGVWINPDKKYEAVVKRALKTV</sequence>
<dbReference type="SMART" id="SM00382">
    <property type="entry name" value="AAA"/>
    <property type="match status" value="1"/>
</dbReference>
<gene>
    <name evidence="4" type="ORF">ENM31_02810</name>
</gene>
<keyword evidence="1" id="KW-0547">Nucleotide-binding</keyword>
<accession>A0A7J3VST5</accession>
<dbReference type="Gene3D" id="3.40.630.30">
    <property type="match status" value="1"/>
</dbReference>
<feature type="domain" description="ABC transporter" evidence="3">
    <location>
        <begin position="40"/>
        <end position="253"/>
    </location>
</feature>
<evidence type="ECO:0000259" key="3">
    <source>
        <dbReference type="PROSITE" id="PS50893"/>
    </source>
</evidence>
<dbReference type="GO" id="GO:0005886">
    <property type="term" value="C:plasma membrane"/>
    <property type="evidence" value="ECO:0007669"/>
    <property type="project" value="TreeGrafter"/>
</dbReference>
<dbReference type="InterPro" id="IPR027417">
    <property type="entry name" value="P-loop_NTPase"/>
</dbReference>
<dbReference type="InterPro" id="IPR003439">
    <property type="entry name" value="ABC_transporter-like_ATP-bd"/>
</dbReference>
<evidence type="ECO:0000256" key="1">
    <source>
        <dbReference type="ARBA" id="ARBA00022741"/>
    </source>
</evidence>
<organism evidence="4">
    <name type="scientific">Caldiarchaeum subterraneum</name>
    <dbReference type="NCBI Taxonomy" id="311458"/>
    <lineage>
        <taxon>Archaea</taxon>
        <taxon>Nitrososphaerota</taxon>
        <taxon>Candidatus Caldarchaeales</taxon>
        <taxon>Candidatus Caldarchaeaceae</taxon>
        <taxon>Candidatus Caldarchaeum</taxon>
    </lineage>
</organism>
<dbReference type="SUPFAM" id="SSF52540">
    <property type="entry name" value="P-loop containing nucleoside triphosphate hydrolases"/>
    <property type="match status" value="1"/>
</dbReference>
<dbReference type="PROSITE" id="PS50893">
    <property type="entry name" value="ABC_TRANSPORTER_2"/>
    <property type="match status" value="1"/>
</dbReference>
<comment type="caution">
    <text evidence="4">The sequence shown here is derived from an EMBL/GenBank/DDBJ whole genome shotgun (WGS) entry which is preliminary data.</text>
</comment>
<dbReference type="GO" id="GO:0005524">
    <property type="term" value="F:ATP binding"/>
    <property type="evidence" value="ECO:0007669"/>
    <property type="project" value="UniProtKB-KW"/>
</dbReference>
<evidence type="ECO:0000256" key="2">
    <source>
        <dbReference type="ARBA" id="ARBA00022840"/>
    </source>
</evidence>
<keyword evidence="2" id="KW-0067">ATP-binding</keyword>
<dbReference type="EMBL" id="DRXH01000093">
    <property type="protein sequence ID" value="HHM44214.1"/>
    <property type="molecule type" value="Genomic_DNA"/>
</dbReference>
<dbReference type="InterPro" id="IPR016181">
    <property type="entry name" value="Acyl_CoA_acyltransferase"/>
</dbReference>
<dbReference type="PANTHER" id="PTHR24220">
    <property type="entry name" value="IMPORT ATP-BINDING PROTEIN"/>
    <property type="match status" value="1"/>
</dbReference>
<dbReference type="Gene3D" id="3.40.50.300">
    <property type="entry name" value="P-loop containing nucleotide triphosphate hydrolases"/>
    <property type="match status" value="1"/>
</dbReference>
<dbReference type="GO" id="GO:0022857">
    <property type="term" value="F:transmembrane transporter activity"/>
    <property type="evidence" value="ECO:0007669"/>
    <property type="project" value="TreeGrafter"/>
</dbReference>